<keyword evidence="1" id="KW-1133">Transmembrane helix</keyword>
<dbReference type="Proteomes" id="UP000004018">
    <property type="component" value="Unassembled WGS sequence"/>
</dbReference>
<sequence>MKKLKQFLWAVVLCYLAYAIYKEGFQWKPVVLMVLAILAVLLEIWKATPQYKKMRERYSSQNRED</sequence>
<accession>A0ABP2L2C6</accession>
<gene>
    <name evidence="2" type="ORF">HMPREF1039_1512</name>
</gene>
<comment type="caution">
    <text evidence="2">The sequence shown here is derived from an EMBL/GenBank/DDBJ whole genome shotgun (WGS) entry which is preliminary data.</text>
</comment>
<organism evidence="2 3">
    <name type="scientific">Megasphaera lornae</name>
    <dbReference type="NCBI Taxonomy" id="1000568"/>
    <lineage>
        <taxon>Bacteria</taxon>
        <taxon>Bacillati</taxon>
        <taxon>Bacillota</taxon>
        <taxon>Negativicutes</taxon>
        <taxon>Veillonellales</taxon>
        <taxon>Veillonellaceae</taxon>
        <taxon>Megasphaera</taxon>
    </lineage>
</organism>
<reference evidence="2 3" key="1">
    <citation type="submission" date="2011-04" db="EMBL/GenBank/DDBJ databases">
        <authorList>
            <person name="Harkins D.M."/>
            <person name="Madupu R."/>
            <person name="Durkin A.S."/>
            <person name="Torralba M."/>
            <person name="Methe B."/>
            <person name="Sutton G.G."/>
            <person name="Nelson K.E."/>
        </authorList>
    </citation>
    <scope>NUCLEOTIDE SEQUENCE [LARGE SCALE GENOMIC DNA]</scope>
    <source>
        <strain evidence="2 3">UPII 199-6</strain>
    </source>
</reference>
<evidence type="ECO:0000313" key="2">
    <source>
        <dbReference type="EMBL" id="EGL38376.1"/>
    </source>
</evidence>
<feature type="transmembrane region" description="Helical" evidence="1">
    <location>
        <begin position="29"/>
        <end position="45"/>
    </location>
</feature>
<keyword evidence="3" id="KW-1185">Reference proteome</keyword>
<evidence type="ECO:0000313" key="3">
    <source>
        <dbReference type="Proteomes" id="UP000004018"/>
    </source>
</evidence>
<dbReference type="RefSeq" id="WP_007391750.1">
    <property type="nucleotide sequence ID" value="NZ_AFIJ01000044.1"/>
</dbReference>
<name>A0ABP2L2C6_9FIRM</name>
<keyword evidence="1" id="KW-0472">Membrane</keyword>
<evidence type="ECO:0000256" key="1">
    <source>
        <dbReference type="SAM" id="Phobius"/>
    </source>
</evidence>
<protein>
    <submittedName>
        <fullName evidence="2">Uncharacterized protein</fullName>
    </submittedName>
</protein>
<dbReference type="EMBL" id="AFIJ01000044">
    <property type="protein sequence ID" value="EGL38376.1"/>
    <property type="molecule type" value="Genomic_DNA"/>
</dbReference>
<proteinExistence type="predicted"/>
<keyword evidence="1" id="KW-0812">Transmembrane</keyword>